<proteinExistence type="predicted"/>
<feature type="compositionally biased region" description="Polar residues" evidence="1">
    <location>
        <begin position="177"/>
        <end position="188"/>
    </location>
</feature>
<organism evidence="2 3">
    <name type="scientific">Hydnum rufescens UP504</name>
    <dbReference type="NCBI Taxonomy" id="1448309"/>
    <lineage>
        <taxon>Eukaryota</taxon>
        <taxon>Fungi</taxon>
        <taxon>Dikarya</taxon>
        <taxon>Basidiomycota</taxon>
        <taxon>Agaricomycotina</taxon>
        <taxon>Agaricomycetes</taxon>
        <taxon>Cantharellales</taxon>
        <taxon>Hydnaceae</taxon>
        <taxon>Hydnum</taxon>
    </lineage>
</organism>
<dbReference type="Proteomes" id="UP000886523">
    <property type="component" value="Unassembled WGS sequence"/>
</dbReference>
<sequence length="359" mass="39036">MTARVNFETIAEAANVLAKELPRLGPTINEGLQLQQVLRQQNDIIGALKDIQLHLKRTDAKLEQNARDNEDIIRQQAKLLQQQEHRLYRLEQQQGSSQTQEVTPNSSQETAVASPSVLKGKNREHPDTQAAGTSPTSVDRNSVTSSEEQLRAFQKDIMQSSSNTPSEVPPAKLYPTLSRTQSMNTEVDNPTAVRSAETSSATLVASTSQFKPSYEVKRGTSTAKEDDSQSGRRSVPPGELTPVPLQDGSMDSITSGRSRNSSSFASAKESQSDPADNNIHPGSAFLTPLEQRLLDCIIELEGRLPNSVPGVLIVDIMAALTARGGSYPSEEVVNAFNVIVDNGLVRSVVGDLDRYTTKD</sequence>
<evidence type="ECO:0000313" key="3">
    <source>
        <dbReference type="Proteomes" id="UP000886523"/>
    </source>
</evidence>
<evidence type="ECO:0000313" key="2">
    <source>
        <dbReference type="EMBL" id="KAF9518076.1"/>
    </source>
</evidence>
<feature type="compositionally biased region" description="Low complexity" evidence="1">
    <location>
        <begin position="252"/>
        <end position="269"/>
    </location>
</feature>
<name>A0A9P6DX32_9AGAM</name>
<reference evidence="2" key="1">
    <citation type="journal article" date="2020" name="Nat. Commun.">
        <title>Large-scale genome sequencing of mycorrhizal fungi provides insights into the early evolution of symbiotic traits.</title>
        <authorList>
            <person name="Miyauchi S."/>
            <person name="Kiss E."/>
            <person name="Kuo A."/>
            <person name="Drula E."/>
            <person name="Kohler A."/>
            <person name="Sanchez-Garcia M."/>
            <person name="Morin E."/>
            <person name="Andreopoulos B."/>
            <person name="Barry K.W."/>
            <person name="Bonito G."/>
            <person name="Buee M."/>
            <person name="Carver A."/>
            <person name="Chen C."/>
            <person name="Cichocki N."/>
            <person name="Clum A."/>
            <person name="Culley D."/>
            <person name="Crous P.W."/>
            <person name="Fauchery L."/>
            <person name="Girlanda M."/>
            <person name="Hayes R.D."/>
            <person name="Keri Z."/>
            <person name="LaButti K."/>
            <person name="Lipzen A."/>
            <person name="Lombard V."/>
            <person name="Magnuson J."/>
            <person name="Maillard F."/>
            <person name="Murat C."/>
            <person name="Nolan M."/>
            <person name="Ohm R.A."/>
            <person name="Pangilinan J."/>
            <person name="Pereira M.F."/>
            <person name="Perotto S."/>
            <person name="Peter M."/>
            <person name="Pfister S."/>
            <person name="Riley R."/>
            <person name="Sitrit Y."/>
            <person name="Stielow J.B."/>
            <person name="Szollosi G."/>
            <person name="Zifcakova L."/>
            <person name="Stursova M."/>
            <person name="Spatafora J.W."/>
            <person name="Tedersoo L."/>
            <person name="Vaario L.M."/>
            <person name="Yamada A."/>
            <person name="Yan M."/>
            <person name="Wang P."/>
            <person name="Xu J."/>
            <person name="Bruns T."/>
            <person name="Baldrian P."/>
            <person name="Vilgalys R."/>
            <person name="Dunand C."/>
            <person name="Henrissat B."/>
            <person name="Grigoriev I.V."/>
            <person name="Hibbett D."/>
            <person name="Nagy L.G."/>
            <person name="Martin F.M."/>
        </authorList>
    </citation>
    <scope>NUCLEOTIDE SEQUENCE</scope>
    <source>
        <strain evidence="2">UP504</strain>
    </source>
</reference>
<dbReference type="EMBL" id="MU128927">
    <property type="protein sequence ID" value="KAF9518076.1"/>
    <property type="molecule type" value="Genomic_DNA"/>
</dbReference>
<feature type="compositionally biased region" description="Polar residues" evidence="1">
    <location>
        <begin position="130"/>
        <end position="147"/>
    </location>
</feature>
<evidence type="ECO:0000256" key="1">
    <source>
        <dbReference type="SAM" id="MobiDB-lite"/>
    </source>
</evidence>
<feature type="compositionally biased region" description="Polar residues" evidence="1">
    <location>
        <begin position="91"/>
        <end position="113"/>
    </location>
</feature>
<comment type="caution">
    <text evidence="2">The sequence shown here is derived from an EMBL/GenBank/DDBJ whole genome shotgun (WGS) entry which is preliminary data.</text>
</comment>
<feature type="region of interest" description="Disordered" evidence="1">
    <location>
        <begin position="91"/>
        <end position="283"/>
    </location>
</feature>
<accession>A0A9P6DX32</accession>
<gene>
    <name evidence="2" type="ORF">BS47DRAFT_1338654</name>
</gene>
<feature type="compositionally biased region" description="Polar residues" evidence="1">
    <location>
        <begin position="196"/>
        <end position="211"/>
    </location>
</feature>
<protein>
    <submittedName>
        <fullName evidence="2">Uncharacterized protein</fullName>
    </submittedName>
</protein>
<feature type="compositionally biased region" description="Polar residues" evidence="1">
    <location>
        <begin position="157"/>
        <end position="166"/>
    </location>
</feature>
<dbReference type="AlphaFoldDB" id="A0A9P6DX32"/>
<keyword evidence="3" id="KW-1185">Reference proteome</keyword>
<feature type="compositionally biased region" description="Basic and acidic residues" evidence="1">
    <location>
        <begin position="214"/>
        <end position="230"/>
    </location>
</feature>